<dbReference type="Proteomes" id="UP001530400">
    <property type="component" value="Unassembled WGS sequence"/>
</dbReference>
<keyword evidence="2" id="KW-1185">Reference proteome</keyword>
<dbReference type="AlphaFoldDB" id="A0ABD3QJJ9"/>
<evidence type="ECO:0000313" key="1">
    <source>
        <dbReference type="EMBL" id="KAL3800545.1"/>
    </source>
</evidence>
<accession>A0ABD3QJJ9</accession>
<evidence type="ECO:0000313" key="2">
    <source>
        <dbReference type="Proteomes" id="UP001530400"/>
    </source>
</evidence>
<name>A0ABD3QJJ9_9STRA</name>
<sequence>MSSLSPRSTLLPGNTLTPTSSLQARAFATAITSYYLATLDPHIPHSQNVSKLRHPVHVVTRRILYGQCEKDKQADLKSLFNDDEVKMKEGPRELSRRSLARMEAFLAGCSVALREEDEHQDGEEKKLRASTSSRGLKTYKQIGHAELMHRLELHCRTLRRIRSIMDASPTLPIQECVIQYESKKTIKSRVFLIIQTYLHNVDCVRDVHKTLMGLILRETLGVLAVEVCCDELRGTIDRLTSEYEHKVSFASLAFLSSPDASAETHLAPLLTTYFEYLQMDWRSLVSKCELERMLRAVLDEELRHFFKDAVFHSVGHILDVCRSCRESLDSIALPPPWKEGVFGLAGGGDENVDMDAAIRKYCSDENLVKQALRDLRREVITVNGQVISPPHSSAELAENLGQVLNSNRRFSVSSPKAKAKPKRKSAYTSDFGLEIESDFGESEMESDGGVGANTSKIEPGLVDVLTRRLLIAASRTGTGGDAYFIVRDLFGGDEVEVVPHHSENVRQGTIEIVIKPNAVIIKSHAKFDIMPKPIESDSDALIQFHTTTTETITLQPKRDAAVTLLKEKKTNMTGWRTLAIRPAYYEKIPSTH</sequence>
<organism evidence="1 2">
    <name type="scientific">Cyclotella atomus</name>
    <dbReference type="NCBI Taxonomy" id="382360"/>
    <lineage>
        <taxon>Eukaryota</taxon>
        <taxon>Sar</taxon>
        <taxon>Stramenopiles</taxon>
        <taxon>Ochrophyta</taxon>
        <taxon>Bacillariophyta</taxon>
        <taxon>Coscinodiscophyceae</taxon>
        <taxon>Thalassiosirophycidae</taxon>
        <taxon>Stephanodiscales</taxon>
        <taxon>Stephanodiscaceae</taxon>
        <taxon>Cyclotella</taxon>
    </lineage>
</organism>
<proteinExistence type="predicted"/>
<gene>
    <name evidence="1" type="ORF">ACHAWO_009789</name>
</gene>
<comment type="caution">
    <text evidence="1">The sequence shown here is derived from an EMBL/GenBank/DDBJ whole genome shotgun (WGS) entry which is preliminary data.</text>
</comment>
<reference evidence="1 2" key="1">
    <citation type="submission" date="2024-10" db="EMBL/GenBank/DDBJ databases">
        <title>Updated reference genomes for cyclostephanoid diatoms.</title>
        <authorList>
            <person name="Roberts W.R."/>
            <person name="Alverson A.J."/>
        </authorList>
    </citation>
    <scope>NUCLEOTIDE SEQUENCE [LARGE SCALE GENOMIC DNA]</scope>
    <source>
        <strain evidence="1 2">AJA010-31</strain>
    </source>
</reference>
<dbReference type="EMBL" id="JALLPJ020000156">
    <property type="protein sequence ID" value="KAL3800545.1"/>
    <property type="molecule type" value="Genomic_DNA"/>
</dbReference>
<protein>
    <submittedName>
        <fullName evidence="1">Uncharacterized protein</fullName>
    </submittedName>
</protein>